<evidence type="ECO:0000313" key="10">
    <source>
        <dbReference type="EMBL" id="MPM47777.1"/>
    </source>
</evidence>
<dbReference type="GO" id="GO:0051539">
    <property type="term" value="F:4 iron, 4 sulfur cluster binding"/>
    <property type="evidence" value="ECO:0007669"/>
    <property type="project" value="UniProtKB-KW"/>
</dbReference>
<dbReference type="HAMAP" id="MF_02089">
    <property type="entry name" value="QueH"/>
    <property type="match status" value="1"/>
</dbReference>
<dbReference type="Pfam" id="PF02677">
    <property type="entry name" value="QueH"/>
    <property type="match status" value="1"/>
</dbReference>
<reference evidence="10" key="1">
    <citation type="submission" date="2019-08" db="EMBL/GenBank/DDBJ databases">
        <authorList>
            <person name="Kucharzyk K."/>
            <person name="Murdoch R.W."/>
            <person name="Higgins S."/>
            <person name="Loffler F."/>
        </authorList>
    </citation>
    <scope>NUCLEOTIDE SEQUENCE</scope>
</reference>
<evidence type="ECO:0000256" key="5">
    <source>
        <dbReference type="ARBA" id="ARBA00023002"/>
    </source>
</evidence>
<dbReference type="AlphaFoldDB" id="A0A645A3Y5"/>
<keyword evidence="6" id="KW-0408">Iron</keyword>
<proteinExistence type="inferred from homology"/>
<keyword evidence="8" id="KW-1015">Disulfide bond</keyword>
<sequence>MKKLLLHACCAPCSTAVIERLKGEYDLTVFFYNPCIEPKEEYLHRLAELQRLLGFLNIPLIVGPYEPQSYLDAVQGLEHEPEGGARCAVCFEQRLSAAAALPGYDLVTTTLTVSPHKNAALINDIGKRLCGERWLWSDFKKQNGYLRSTVLSKEFGLYRQNFCGCRFSERG</sequence>
<dbReference type="PANTHER" id="PTHR36701:SF1">
    <property type="entry name" value="EPOXYQUEUOSINE REDUCTASE QUEH"/>
    <property type="match status" value="1"/>
</dbReference>
<dbReference type="GO" id="GO:0052693">
    <property type="term" value="F:epoxyqueuosine reductase activity"/>
    <property type="evidence" value="ECO:0007669"/>
    <property type="project" value="UniProtKB-EC"/>
</dbReference>
<keyword evidence="7" id="KW-0411">Iron-sulfur</keyword>
<keyword evidence="5 10" id="KW-0560">Oxidoreductase</keyword>
<dbReference type="PANTHER" id="PTHR36701">
    <property type="entry name" value="EPOXYQUEUOSINE REDUCTASE QUEH"/>
    <property type="match status" value="1"/>
</dbReference>
<evidence type="ECO:0000256" key="9">
    <source>
        <dbReference type="ARBA" id="ARBA00023284"/>
    </source>
</evidence>
<organism evidence="10">
    <name type="scientific">bioreactor metagenome</name>
    <dbReference type="NCBI Taxonomy" id="1076179"/>
    <lineage>
        <taxon>unclassified sequences</taxon>
        <taxon>metagenomes</taxon>
        <taxon>ecological metagenomes</taxon>
    </lineage>
</organism>
<dbReference type="EC" id="1.17.99.6" evidence="10"/>
<gene>
    <name evidence="10" type="primary">queH_8</name>
    <name evidence="10" type="ORF">SDC9_94493</name>
</gene>
<protein>
    <submittedName>
        <fullName evidence="10">Epoxyqueuosine reductase QueH</fullName>
        <ecNumber evidence="10">1.17.99.6</ecNumber>
    </submittedName>
</protein>
<name>A0A645A3Y5_9ZZZZ</name>
<evidence type="ECO:0000256" key="3">
    <source>
        <dbReference type="ARBA" id="ARBA00022723"/>
    </source>
</evidence>
<comment type="caution">
    <text evidence="10">The sequence shown here is derived from an EMBL/GenBank/DDBJ whole genome shotgun (WGS) entry which is preliminary data.</text>
</comment>
<keyword evidence="1" id="KW-0004">4Fe-4S</keyword>
<accession>A0A645A3Y5</accession>
<evidence type="ECO:0000256" key="6">
    <source>
        <dbReference type="ARBA" id="ARBA00023004"/>
    </source>
</evidence>
<evidence type="ECO:0000256" key="1">
    <source>
        <dbReference type="ARBA" id="ARBA00022485"/>
    </source>
</evidence>
<evidence type="ECO:0000256" key="4">
    <source>
        <dbReference type="ARBA" id="ARBA00022785"/>
    </source>
</evidence>
<keyword evidence="4" id="KW-0671">Queuosine biosynthesis</keyword>
<keyword evidence="9" id="KW-0676">Redox-active center</keyword>
<keyword evidence="3" id="KW-0479">Metal-binding</keyword>
<dbReference type="GO" id="GO:0046872">
    <property type="term" value="F:metal ion binding"/>
    <property type="evidence" value="ECO:0007669"/>
    <property type="project" value="UniProtKB-KW"/>
</dbReference>
<dbReference type="EMBL" id="VSSQ01011814">
    <property type="protein sequence ID" value="MPM47777.1"/>
    <property type="molecule type" value="Genomic_DNA"/>
</dbReference>
<keyword evidence="2" id="KW-0819">tRNA processing</keyword>
<dbReference type="GO" id="GO:0008616">
    <property type="term" value="P:tRNA queuosine(34) biosynthetic process"/>
    <property type="evidence" value="ECO:0007669"/>
    <property type="project" value="UniProtKB-KW"/>
</dbReference>
<evidence type="ECO:0000256" key="8">
    <source>
        <dbReference type="ARBA" id="ARBA00023157"/>
    </source>
</evidence>
<evidence type="ECO:0000256" key="7">
    <source>
        <dbReference type="ARBA" id="ARBA00023014"/>
    </source>
</evidence>
<dbReference type="InterPro" id="IPR003828">
    <property type="entry name" value="QueH"/>
</dbReference>
<evidence type="ECO:0000256" key="2">
    <source>
        <dbReference type="ARBA" id="ARBA00022694"/>
    </source>
</evidence>